<evidence type="ECO:0000313" key="9">
    <source>
        <dbReference type="EMBL" id="KAJ7678691.1"/>
    </source>
</evidence>
<feature type="transmembrane region" description="Helical" evidence="6">
    <location>
        <begin position="780"/>
        <end position="799"/>
    </location>
</feature>
<dbReference type="EMBL" id="JARKIE010000132">
    <property type="protein sequence ID" value="KAJ7678691.1"/>
    <property type="molecule type" value="Genomic_DNA"/>
</dbReference>
<dbReference type="Pfam" id="PF13515">
    <property type="entry name" value="FUSC_2"/>
    <property type="match status" value="1"/>
</dbReference>
<feature type="transmembrane region" description="Helical" evidence="6">
    <location>
        <begin position="651"/>
        <end position="675"/>
    </location>
</feature>
<evidence type="ECO:0000256" key="5">
    <source>
        <dbReference type="SAM" id="MobiDB-lite"/>
    </source>
</evidence>
<feature type="transmembrane region" description="Helical" evidence="6">
    <location>
        <begin position="188"/>
        <end position="205"/>
    </location>
</feature>
<dbReference type="InterPro" id="IPR023244">
    <property type="entry name" value="Brefeldin_A-sensitivity_4"/>
</dbReference>
<sequence>MDAPSQPDNPSQTEHSISSSNDDEEYDSDSTSTTIRQPSPYEPPSTRWFSPQWLPAVPLLYRNIIKCAVAYFIGSLFTFSPYLSSFISDFNTYGDEERRPSPIAHMVATIAVYYNPARTMGSMLEADLYCFVGLVYSAFVSLSSMAVFWWLEKQPGWEWLANVLVIVWIGVSMSLVAWTKVWMASSSFNTACSMTAIILFIVLVKEGGPQTLLQVSFVVLCGSVTSNLVCYTIWPQSATSALQANMTMTLDAFSTLLGLLTNDFLLEEGLQRPSHERLMKAVANHKSSFTSLKKSLKEAQSEWVRGSGIAPGGGLDRAYEDAVDSLNRLAQHLNALRSGTRLQYDLTKAGVLGQSHITPTHGKQKAPDAISVEETVMLNAAAEMFGDLVEELGPPLKALSTTCTSSILRMRQSFVQCQRRSKRKVLQQHEFLELGDGIERALVRFESTSNHAVLRLYQRSAASEFPPDRRDNASSENTEGPDSADNEHVFLVYFFIFTLQEFAGELVSLVDAMGRIYSLERARANHACWWTQAFRFRLGPRSEGKRNTNTSVPRRGQKPELQQAQGLRRFSQYIMPAYRRTQPSFPKVRPHAPNTIQTPAWDRLTRIGKIKQQVWTIGKRLTENDAKYAIKAGMATALLAAPAFFDKTRPIFMALWGHWALISFFVVISPTIGAVRPHASAAFVYRDFYVQTNFLSLHRVLGTVFGAGVAATVFTLFPDNAIVLSIFGFFFSMPCFYYIVAKPEYGSSSRFVLLAYNLTCLYCYNLRQKEVSAVDVATKRAIAVTVGVVWAALVSRFWWPAEARRELSKALADFCLNTGWLYTRLVASNSFSSDSCAVEEVFEEADETRALLPAHTRLSNSIKEFMAMELHLQIKLIELQGLLAQTQNEPRLKGPFPVELYRGVLASLQTILDKLHSLRCVTTREEWQSVRQDLIIPVNKERREMVGNIILSFSTLASAFRSKAPLPPYLPPAEESRQRLLAAIRNLDVMRNRDIKGSRQLLFFAYALTMKGVAMELELLGHTLQNAFGVIGQTPEEFEALFLDSERRVRLFA</sequence>
<feature type="region of interest" description="Disordered" evidence="5">
    <location>
        <begin position="1"/>
        <end position="45"/>
    </location>
</feature>
<comment type="subcellular location">
    <subcellularLocation>
        <location evidence="1">Membrane</location>
        <topology evidence="1">Multi-pass membrane protein</topology>
    </subcellularLocation>
</comment>
<keyword evidence="10" id="KW-1185">Reference proteome</keyword>
<evidence type="ECO:0000256" key="6">
    <source>
        <dbReference type="SAM" id="Phobius"/>
    </source>
</evidence>
<protein>
    <recommendedName>
        <fullName evidence="11">DUF2421 domain-containing protein</fullName>
    </recommendedName>
</protein>
<feature type="transmembrane region" description="Helical" evidence="6">
    <location>
        <begin position="128"/>
        <end position="151"/>
    </location>
</feature>
<feature type="transmembrane region" description="Helical" evidence="6">
    <location>
        <begin position="211"/>
        <end position="234"/>
    </location>
</feature>
<dbReference type="PRINTS" id="PR02047">
    <property type="entry name" value="BREFELDNASP4"/>
</dbReference>
<dbReference type="PANTHER" id="PTHR47804:SF1">
    <property type="entry name" value="DUF2421 DOMAIN-CONTAINING PROTEIN"/>
    <property type="match status" value="1"/>
</dbReference>
<dbReference type="PANTHER" id="PTHR47804">
    <property type="entry name" value="60S RIBOSOMAL PROTEIN L19"/>
    <property type="match status" value="1"/>
</dbReference>
<dbReference type="InterPro" id="IPR018820">
    <property type="entry name" value="BRE4-related_DUF2421"/>
</dbReference>
<keyword evidence="3 6" id="KW-1133">Transmembrane helix</keyword>
<organism evidence="9 10">
    <name type="scientific">Mycena rosella</name>
    <name type="common">Pink bonnet</name>
    <name type="synonym">Agaricus rosellus</name>
    <dbReference type="NCBI Taxonomy" id="1033263"/>
    <lineage>
        <taxon>Eukaryota</taxon>
        <taxon>Fungi</taxon>
        <taxon>Dikarya</taxon>
        <taxon>Basidiomycota</taxon>
        <taxon>Agaricomycotina</taxon>
        <taxon>Agaricomycetes</taxon>
        <taxon>Agaricomycetidae</taxon>
        <taxon>Agaricales</taxon>
        <taxon>Marasmiineae</taxon>
        <taxon>Mycenaceae</taxon>
        <taxon>Mycena</taxon>
    </lineage>
</organism>
<dbReference type="InterPro" id="IPR049453">
    <property type="entry name" value="Memb_transporter_dom"/>
</dbReference>
<evidence type="ECO:0000313" key="10">
    <source>
        <dbReference type="Proteomes" id="UP001221757"/>
    </source>
</evidence>
<feature type="transmembrane region" description="Helical" evidence="6">
    <location>
        <begin position="68"/>
        <end position="87"/>
    </location>
</feature>
<evidence type="ECO:0000259" key="7">
    <source>
        <dbReference type="Pfam" id="PF10334"/>
    </source>
</evidence>
<evidence type="ECO:0000256" key="1">
    <source>
        <dbReference type="ARBA" id="ARBA00004141"/>
    </source>
</evidence>
<evidence type="ECO:0008006" key="11">
    <source>
        <dbReference type="Google" id="ProtNLM"/>
    </source>
</evidence>
<feature type="region of interest" description="Disordered" evidence="5">
    <location>
        <begin position="541"/>
        <end position="560"/>
    </location>
</feature>
<feature type="transmembrane region" description="Helical" evidence="6">
    <location>
        <begin position="157"/>
        <end position="176"/>
    </location>
</feature>
<evidence type="ECO:0000256" key="3">
    <source>
        <dbReference type="ARBA" id="ARBA00022989"/>
    </source>
</evidence>
<keyword evidence="4 6" id="KW-0472">Membrane</keyword>
<dbReference type="GO" id="GO:0016020">
    <property type="term" value="C:membrane"/>
    <property type="evidence" value="ECO:0007669"/>
    <property type="project" value="UniProtKB-SubCell"/>
</dbReference>
<accession>A0AAD7GCQ5</accession>
<feature type="domain" description="Integral membrane bound transporter" evidence="8">
    <location>
        <begin position="680"/>
        <end position="794"/>
    </location>
</feature>
<keyword evidence="2 6" id="KW-0812">Transmembrane</keyword>
<dbReference type="InterPro" id="IPR052430">
    <property type="entry name" value="IVT-Associated"/>
</dbReference>
<name>A0AAD7GCQ5_MYCRO</name>
<evidence type="ECO:0000256" key="2">
    <source>
        <dbReference type="ARBA" id="ARBA00022692"/>
    </source>
</evidence>
<evidence type="ECO:0000259" key="8">
    <source>
        <dbReference type="Pfam" id="PF13515"/>
    </source>
</evidence>
<dbReference type="Proteomes" id="UP001221757">
    <property type="component" value="Unassembled WGS sequence"/>
</dbReference>
<dbReference type="AlphaFoldDB" id="A0AAD7GCQ5"/>
<feature type="transmembrane region" description="Helical" evidence="6">
    <location>
        <begin position="696"/>
        <end position="716"/>
    </location>
</feature>
<feature type="transmembrane region" description="Helical" evidence="6">
    <location>
        <begin position="722"/>
        <end position="739"/>
    </location>
</feature>
<feature type="domain" description="DUF2421" evidence="7">
    <location>
        <begin position="802"/>
        <end position="971"/>
    </location>
</feature>
<feature type="compositionally biased region" description="Polar residues" evidence="5">
    <location>
        <begin position="1"/>
        <end position="15"/>
    </location>
</feature>
<reference evidence="9" key="1">
    <citation type="submission" date="2023-03" db="EMBL/GenBank/DDBJ databases">
        <title>Massive genome expansion in bonnet fungi (Mycena s.s.) driven by repeated elements and novel gene families across ecological guilds.</title>
        <authorList>
            <consortium name="Lawrence Berkeley National Laboratory"/>
            <person name="Harder C.B."/>
            <person name="Miyauchi S."/>
            <person name="Viragh M."/>
            <person name="Kuo A."/>
            <person name="Thoen E."/>
            <person name="Andreopoulos B."/>
            <person name="Lu D."/>
            <person name="Skrede I."/>
            <person name="Drula E."/>
            <person name="Henrissat B."/>
            <person name="Morin E."/>
            <person name="Kohler A."/>
            <person name="Barry K."/>
            <person name="LaButti K."/>
            <person name="Morin E."/>
            <person name="Salamov A."/>
            <person name="Lipzen A."/>
            <person name="Mereny Z."/>
            <person name="Hegedus B."/>
            <person name="Baldrian P."/>
            <person name="Stursova M."/>
            <person name="Weitz H."/>
            <person name="Taylor A."/>
            <person name="Grigoriev I.V."/>
            <person name="Nagy L.G."/>
            <person name="Martin F."/>
            <person name="Kauserud H."/>
        </authorList>
    </citation>
    <scope>NUCLEOTIDE SEQUENCE</scope>
    <source>
        <strain evidence="9">CBHHK067</strain>
    </source>
</reference>
<gene>
    <name evidence="9" type="ORF">B0H17DRAFT_102075</name>
</gene>
<evidence type="ECO:0000256" key="4">
    <source>
        <dbReference type="ARBA" id="ARBA00023136"/>
    </source>
</evidence>
<comment type="caution">
    <text evidence="9">The sequence shown here is derived from an EMBL/GenBank/DDBJ whole genome shotgun (WGS) entry which is preliminary data.</text>
</comment>
<dbReference type="Pfam" id="PF10334">
    <property type="entry name" value="BRE4"/>
    <property type="match status" value="1"/>
</dbReference>
<proteinExistence type="predicted"/>